<sequence length="189" mass="20770">MGRKRTIDRGALMNAIEAVARREGLDGLSIDAVAKEAGISKSSVLYDCGSKSALLAEFTRHQLEAHGKGCEAARARYAGQPNASFRAMIDEFRTAPTDEEMSVAMLICAGVGKDANCREVMRGKIAEETRRVIGEATDKREVLRALLSLHGLAFLEYFGFYHFDETVRNELLDDLLAIAEKDRPASDET</sequence>
<proteinExistence type="predicted"/>
<dbReference type="AlphaFoldDB" id="A0A1H8LWZ5"/>
<dbReference type="InterPro" id="IPR041479">
    <property type="entry name" value="TetR_CgmR_C"/>
</dbReference>
<gene>
    <name evidence="4" type="ORF">SAMN04489859_103431</name>
</gene>
<name>A0A1H8LWZ5_9RHOB</name>
<evidence type="ECO:0000259" key="3">
    <source>
        <dbReference type="PROSITE" id="PS50977"/>
    </source>
</evidence>
<dbReference type="OrthoDB" id="9809772at2"/>
<dbReference type="InterPro" id="IPR009057">
    <property type="entry name" value="Homeodomain-like_sf"/>
</dbReference>
<dbReference type="EMBL" id="FODE01000034">
    <property type="protein sequence ID" value="SEO09609.1"/>
    <property type="molecule type" value="Genomic_DNA"/>
</dbReference>
<keyword evidence="5" id="KW-1185">Reference proteome</keyword>
<dbReference type="STRING" id="34002.SAMN04489859_103431"/>
<feature type="domain" description="HTH tetR-type" evidence="3">
    <location>
        <begin position="6"/>
        <end position="66"/>
    </location>
</feature>
<accession>A0A1H8LWZ5</accession>
<organism evidence="4 5">
    <name type="scientific">Paracoccus alcaliphilus</name>
    <dbReference type="NCBI Taxonomy" id="34002"/>
    <lineage>
        <taxon>Bacteria</taxon>
        <taxon>Pseudomonadati</taxon>
        <taxon>Pseudomonadota</taxon>
        <taxon>Alphaproteobacteria</taxon>
        <taxon>Rhodobacterales</taxon>
        <taxon>Paracoccaceae</taxon>
        <taxon>Paracoccus</taxon>
    </lineage>
</organism>
<evidence type="ECO:0000256" key="2">
    <source>
        <dbReference type="PROSITE-ProRule" id="PRU00335"/>
    </source>
</evidence>
<evidence type="ECO:0000256" key="1">
    <source>
        <dbReference type="ARBA" id="ARBA00023125"/>
    </source>
</evidence>
<keyword evidence="1 2" id="KW-0238">DNA-binding</keyword>
<reference evidence="4 5" key="1">
    <citation type="submission" date="2016-10" db="EMBL/GenBank/DDBJ databases">
        <authorList>
            <person name="de Groot N.N."/>
        </authorList>
    </citation>
    <scope>NUCLEOTIDE SEQUENCE [LARGE SCALE GENOMIC DNA]</scope>
    <source>
        <strain evidence="4 5">DSM 8512</strain>
    </source>
</reference>
<dbReference type="GO" id="GO:0003677">
    <property type="term" value="F:DNA binding"/>
    <property type="evidence" value="ECO:0007669"/>
    <property type="project" value="UniProtKB-UniRule"/>
</dbReference>
<dbReference type="Proteomes" id="UP000199054">
    <property type="component" value="Unassembled WGS sequence"/>
</dbReference>
<evidence type="ECO:0000313" key="4">
    <source>
        <dbReference type="EMBL" id="SEO09609.1"/>
    </source>
</evidence>
<evidence type="ECO:0000313" key="5">
    <source>
        <dbReference type="Proteomes" id="UP000199054"/>
    </source>
</evidence>
<dbReference type="Gene3D" id="1.10.357.10">
    <property type="entry name" value="Tetracycline Repressor, domain 2"/>
    <property type="match status" value="1"/>
</dbReference>
<dbReference type="RefSeq" id="WP_090615878.1">
    <property type="nucleotide sequence ID" value="NZ_CP067126.1"/>
</dbReference>
<dbReference type="Pfam" id="PF00440">
    <property type="entry name" value="TetR_N"/>
    <property type="match status" value="1"/>
</dbReference>
<dbReference type="SUPFAM" id="SSF46689">
    <property type="entry name" value="Homeodomain-like"/>
    <property type="match status" value="1"/>
</dbReference>
<protein>
    <submittedName>
        <fullName evidence="4">DNA-binding transcriptional regulator, AcrR family</fullName>
    </submittedName>
</protein>
<dbReference type="InterPro" id="IPR001647">
    <property type="entry name" value="HTH_TetR"/>
</dbReference>
<dbReference type="Pfam" id="PF17937">
    <property type="entry name" value="TetR_C_28"/>
    <property type="match status" value="1"/>
</dbReference>
<feature type="DNA-binding region" description="H-T-H motif" evidence="2">
    <location>
        <begin position="29"/>
        <end position="48"/>
    </location>
</feature>
<dbReference type="PROSITE" id="PS50977">
    <property type="entry name" value="HTH_TETR_2"/>
    <property type="match status" value="1"/>
</dbReference>